<name>A0A0R3D0I9_9BRAD</name>
<keyword evidence="2" id="KW-1185">Reference proteome</keyword>
<dbReference type="AlphaFoldDB" id="A0A0R3D0I9"/>
<organism evidence="1 2">
    <name type="scientific">Bradyrhizobium manausense</name>
    <dbReference type="NCBI Taxonomy" id="989370"/>
    <lineage>
        <taxon>Bacteria</taxon>
        <taxon>Pseudomonadati</taxon>
        <taxon>Pseudomonadota</taxon>
        <taxon>Alphaproteobacteria</taxon>
        <taxon>Hyphomicrobiales</taxon>
        <taxon>Nitrobacteraceae</taxon>
        <taxon>Bradyrhizobium</taxon>
    </lineage>
</organism>
<sequence length="72" mass="7567">MEASFGELRSLVDGSNPADLHKAFVCLAPINISRFGIARDTAVLIAEGAAQFLLIREVLSLAVRLQDAVGAG</sequence>
<proteinExistence type="predicted"/>
<dbReference type="Proteomes" id="UP000051936">
    <property type="component" value="Unassembled WGS sequence"/>
</dbReference>
<gene>
    <name evidence="1" type="ORF">AOQ71_31940</name>
</gene>
<reference evidence="1 2" key="1">
    <citation type="submission" date="2015-09" db="EMBL/GenBank/DDBJ databases">
        <title>Draft Genome Sequence of Bradyrhizobium manausense Strain BR 3351T, a Novel Symbiotic Nitrogen-Fixing Alphaproteobacterium Isolated from Brazilian Amazon Rain Forest.</title>
        <authorList>
            <person name="De Araujo J.L."/>
            <person name="Zilli J.E."/>
        </authorList>
    </citation>
    <scope>NUCLEOTIDE SEQUENCE [LARGE SCALE GENOMIC DNA]</scope>
    <source>
        <strain evidence="1 2">BR3351</strain>
    </source>
</reference>
<comment type="caution">
    <text evidence="1">The sequence shown here is derived from an EMBL/GenBank/DDBJ whole genome shotgun (WGS) entry which is preliminary data.</text>
</comment>
<protein>
    <submittedName>
        <fullName evidence="1">Uncharacterized protein</fullName>
    </submittedName>
</protein>
<evidence type="ECO:0000313" key="1">
    <source>
        <dbReference type="EMBL" id="KRQ03337.1"/>
    </source>
</evidence>
<accession>A0A0R3D0I9</accession>
<dbReference type="EMBL" id="LJYG01000108">
    <property type="protein sequence ID" value="KRQ03337.1"/>
    <property type="molecule type" value="Genomic_DNA"/>
</dbReference>
<evidence type="ECO:0000313" key="2">
    <source>
        <dbReference type="Proteomes" id="UP000051936"/>
    </source>
</evidence>